<dbReference type="EC" id="6.3.5.4" evidence="3"/>
<feature type="binding site" evidence="9">
    <location>
        <position position="98"/>
    </location>
    <ligand>
        <name>L-glutamine</name>
        <dbReference type="ChEBI" id="CHEBI:58359"/>
    </ligand>
</feature>
<keyword evidence="8" id="KW-0061">Asparagine biosynthesis</keyword>
<dbReference type="GO" id="GO:0005524">
    <property type="term" value="F:ATP binding"/>
    <property type="evidence" value="ECO:0007669"/>
    <property type="project" value="UniProtKB-KW"/>
</dbReference>
<dbReference type="Gene3D" id="3.40.50.620">
    <property type="entry name" value="HUPs"/>
    <property type="match status" value="1"/>
</dbReference>
<dbReference type="CDD" id="cd00712">
    <property type="entry name" value="AsnB"/>
    <property type="match status" value="1"/>
</dbReference>
<dbReference type="OrthoDB" id="9763290at2"/>
<dbReference type="PROSITE" id="PS51278">
    <property type="entry name" value="GATASE_TYPE_2"/>
    <property type="match status" value="1"/>
</dbReference>
<dbReference type="Proteomes" id="UP000263900">
    <property type="component" value="Chromosome"/>
</dbReference>
<protein>
    <recommendedName>
        <fullName evidence="3">asparagine synthase (glutamine-hydrolyzing)</fullName>
        <ecNumber evidence="3">6.3.5.4</ecNumber>
    </recommendedName>
</protein>
<evidence type="ECO:0000259" key="10">
    <source>
        <dbReference type="PROSITE" id="PS51278"/>
    </source>
</evidence>
<keyword evidence="8" id="KW-0028">Amino-acid biosynthesis</keyword>
<dbReference type="Gene3D" id="3.60.20.10">
    <property type="entry name" value="Glutamine Phosphoribosylpyrophosphate, subunit 1, domain 1"/>
    <property type="match status" value="1"/>
</dbReference>
<dbReference type="PIRSF" id="PIRSF001589">
    <property type="entry name" value="Asn_synthetase_glu-h"/>
    <property type="match status" value="1"/>
</dbReference>
<feature type="domain" description="Glutamine amidotransferase type-2" evidence="10">
    <location>
        <begin position="2"/>
        <end position="211"/>
    </location>
</feature>
<feature type="binding site" evidence="9">
    <location>
        <begin position="360"/>
        <end position="361"/>
    </location>
    <ligand>
        <name>ATP</name>
        <dbReference type="ChEBI" id="CHEBI:30616"/>
    </ligand>
</feature>
<keyword evidence="11" id="KW-0436">Ligase</keyword>
<evidence type="ECO:0000256" key="6">
    <source>
        <dbReference type="ARBA" id="ARBA00022962"/>
    </source>
</evidence>
<dbReference type="GO" id="GO:0006529">
    <property type="term" value="P:asparagine biosynthetic process"/>
    <property type="evidence" value="ECO:0007669"/>
    <property type="project" value="UniProtKB-KW"/>
</dbReference>
<name>A0A3B7MZE0_9BACT</name>
<keyword evidence="4 9" id="KW-0547">Nucleotide-binding</keyword>
<dbReference type="InterPro" id="IPR033738">
    <property type="entry name" value="AsnB_N"/>
</dbReference>
<feature type="active site" description="For GATase activity" evidence="8">
    <location>
        <position position="2"/>
    </location>
</feature>
<evidence type="ECO:0000256" key="3">
    <source>
        <dbReference type="ARBA" id="ARBA00012737"/>
    </source>
</evidence>
<evidence type="ECO:0000256" key="4">
    <source>
        <dbReference type="ARBA" id="ARBA00022741"/>
    </source>
</evidence>
<dbReference type="SUPFAM" id="SSF56235">
    <property type="entry name" value="N-terminal nucleophile aminohydrolases (Ntn hydrolases)"/>
    <property type="match status" value="1"/>
</dbReference>
<evidence type="ECO:0000256" key="8">
    <source>
        <dbReference type="PIRSR" id="PIRSR001589-1"/>
    </source>
</evidence>
<evidence type="ECO:0000256" key="7">
    <source>
        <dbReference type="ARBA" id="ARBA00048741"/>
    </source>
</evidence>
<dbReference type="Pfam" id="PF13522">
    <property type="entry name" value="GATase_6"/>
    <property type="match status" value="1"/>
</dbReference>
<dbReference type="CDD" id="cd01991">
    <property type="entry name" value="Asn_synthase_B_C"/>
    <property type="match status" value="1"/>
</dbReference>
<dbReference type="InterPro" id="IPR014729">
    <property type="entry name" value="Rossmann-like_a/b/a_fold"/>
</dbReference>
<organism evidence="11 12">
    <name type="scientific">Paraflavitalea soli</name>
    <dbReference type="NCBI Taxonomy" id="2315862"/>
    <lineage>
        <taxon>Bacteria</taxon>
        <taxon>Pseudomonadati</taxon>
        <taxon>Bacteroidota</taxon>
        <taxon>Chitinophagia</taxon>
        <taxon>Chitinophagales</taxon>
        <taxon>Chitinophagaceae</taxon>
        <taxon>Paraflavitalea</taxon>
    </lineage>
</organism>
<keyword evidence="12" id="KW-1185">Reference proteome</keyword>
<dbReference type="Pfam" id="PF00733">
    <property type="entry name" value="Asn_synthase"/>
    <property type="match status" value="1"/>
</dbReference>
<evidence type="ECO:0000256" key="9">
    <source>
        <dbReference type="PIRSR" id="PIRSR001589-2"/>
    </source>
</evidence>
<sequence length="618" mass="69705">MCGIAGILYFNHPVPDHAVIKKMTDAMAHRGPDAHNDFVQGRVALGHRRLSIIDLSDAANQPFADHTGRYRIVFNGEIYNFQEVRARLTDYPFTTSGDTEVLLAAYIKWGADCLTHFKGMFAFAIWDTAEQELFIARDRMGVKPVYYYTNDEFFLFASEIRGLLASRLIPHKINTAAVREFLSYQSIGFPLSIIENIVQLDAGSCITIRGARVVSKKYWDITASVGDGPYHDKKQVLQHIRNLLRDSVERRLVSDVPIGAFLSGGIDSSAVVGLMAEVSKSMPNTFTIGFSEKEFDESPYAAQIAKKFNTNHNQILLKPSVFLDELTNALDAMDTPSGDGINTYVVSKAIRQSGLTVALSGVGGDELFAGYPFFRQYLQLKKFSKIWGATGWARQLAAAAYSLKGSNKAGRVQQLLRAPSCSVSSFYPEFRRIFSPSLLSKLTRLGGDPTALENNLLALNGGFEKFPALSQVSIAEYLGYTQHTLLKDTDQMSMAVSLEVREPFFDHDLVTYVLGVPDTLKFPHTPKSLLVDSLQGLLPPEIVHRRKQGFLFPWEVWMKRELHDFCDQRLKRMAERDFVNGSQLLAYWERFQKGDPGVRWMELWLFVVLEYWMEKNSY</sequence>
<dbReference type="PANTHER" id="PTHR43284:SF1">
    <property type="entry name" value="ASPARAGINE SYNTHETASE"/>
    <property type="match status" value="1"/>
</dbReference>
<dbReference type="GO" id="GO:0004066">
    <property type="term" value="F:asparagine synthase (glutamine-hydrolyzing) activity"/>
    <property type="evidence" value="ECO:0007669"/>
    <property type="project" value="UniProtKB-EC"/>
</dbReference>
<evidence type="ECO:0000313" key="12">
    <source>
        <dbReference type="Proteomes" id="UP000263900"/>
    </source>
</evidence>
<proteinExistence type="inferred from homology"/>
<dbReference type="RefSeq" id="WP_119052991.1">
    <property type="nucleotide sequence ID" value="NZ_CP032157.1"/>
</dbReference>
<dbReference type="NCBIfam" id="TIGR01536">
    <property type="entry name" value="asn_synth_AEB"/>
    <property type="match status" value="1"/>
</dbReference>
<keyword evidence="5 9" id="KW-0067">ATP-binding</keyword>
<accession>A0A3B7MZE0</accession>
<reference evidence="11 12" key="1">
    <citation type="submission" date="2018-09" db="EMBL/GenBank/DDBJ databases">
        <title>Genome sequencing of strain 6GH32-13.</title>
        <authorList>
            <person name="Weon H.-Y."/>
            <person name="Heo J."/>
            <person name="Kwon S.-W."/>
        </authorList>
    </citation>
    <scope>NUCLEOTIDE SEQUENCE [LARGE SCALE GENOMIC DNA]</scope>
    <source>
        <strain evidence="11 12">5GH32-13</strain>
    </source>
</reference>
<keyword evidence="6 8" id="KW-0315">Glutamine amidotransferase</keyword>
<feature type="binding site" evidence="9">
    <location>
        <position position="288"/>
    </location>
    <ligand>
        <name>ATP</name>
        <dbReference type="ChEBI" id="CHEBI:30616"/>
    </ligand>
</feature>
<dbReference type="AlphaFoldDB" id="A0A3B7MZE0"/>
<gene>
    <name evidence="11" type="primary">asnB</name>
    <name evidence="11" type="ORF">D3H65_25425</name>
</gene>
<dbReference type="InterPro" id="IPR006426">
    <property type="entry name" value="Asn_synth_AEB"/>
</dbReference>
<comment type="pathway">
    <text evidence="1">Amino-acid biosynthesis; L-asparagine biosynthesis; L-asparagine from L-aspartate (L-Gln route): step 1/1.</text>
</comment>
<evidence type="ECO:0000256" key="5">
    <source>
        <dbReference type="ARBA" id="ARBA00022840"/>
    </source>
</evidence>
<evidence type="ECO:0000256" key="2">
    <source>
        <dbReference type="ARBA" id="ARBA00005752"/>
    </source>
</evidence>
<dbReference type="GO" id="GO:0005829">
    <property type="term" value="C:cytosol"/>
    <property type="evidence" value="ECO:0007669"/>
    <property type="project" value="TreeGrafter"/>
</dbReference>
<dbReference type="InterPro" id="IPR029055">
    <property type="entry name" value="Ntn_hydrolases_N"/>
</dbReference>
<dbReference type="InterPro" id="IPR017932">
    <property type="entry name" value="GATase_2_dom"/>
</dbReference>
<comment type="similarity">
    <text evidence="2">Belongs to the asparagine synthetase family.</text>
</comment>
<evidence type="ECO:0000313" key="11">
    <source>
        <dbReference type="EMBL" id="AXY77115.1"/>
    </source>
</evidence>
<dbReference type="InterPro" id="IPR001962">
    <property type="entry name" value="Asn_synthase"/>
</dbReference>
<dbReference type="PANTHER" id="PTHR43284">
    <property type="entry name" value="ASPARAGINE SYNTHETASE (GLUTAMINE-HYDROLYZING)"/>
    <property type="match status" value="1"/>
</dbReference>
<evidence type="ECO:0000256" key="1">
    <source>
        <dbReference type="ARBA" id="ARBA00005187"/>
    </source>
</evidence>
<dbReference type="EMBL" id="CP032157">
    <property type="protein sequence ID" value="AXY77115.1"/>
    <property type="molecule type" value="Genomic_DNA"/>
</dbReference>
<dbReference type="SUPFAM" id="SSF52402">
    <property type="entry name" value="Adenine nucleotide alpha hydrolases-like"/>
    <property type="match status" value="1"/>
</dbReference>
<dbReference type="KEGG" id="pseg:D3H65_25425"/>
<dbReference type="InterPro" id="IPR051786">
    <property type="entry name" value="ASN_synthetase/amidase"/>
</dbReference>
<comment type="catalytic activity">
    <reaction evidence="7">
        <text>L-aspartate + L-glutamine + ATP + H2O = L-asparagine + L-glutamate + AMP + diphosphate + H(+)</text>
        <dbReference type="Rhea" id="RHEA:12228"/>
        <dbReference type="ChEBI" id="CHEBI:15377"/>
        <dbReference type="ChEBI" id="CHEBI:15378"/>
        <dbReference type="ChEBI" id="CHEBI:29985"/>
        <dbReference type="ChEBI" id="CHEBI:29991"/>
        <dbReference type="ChEBI" id="CHEBI:30616"/>
        <dbReference type="ChEBI" id="CHEBI:33019"/>
        <dbReference type="ChEBI" id="CHEBI:58048"/>
        <dbReference type="ChEBI" id="CHEBI:58359"/>
        <dbReference type="ChEBI" id="CHEBI:456215"/>
        <dbReference type="EC" id="6.3.5.4"/>
    </reaction>
</comment>